<sequence>MFLTNRKSEFFGGLLRGSNGDQLWSLVEQDLILPWFYLQIVRAHGKASYRSMMLIPTVQELQDFVAKIGKRLWIEEALVVTPAAVNSAGHWLMEPLLEVSEVVDRHGEMAGYSIRVEGGQSYLTATSERPEFCTPTAMVFDAEVHLQRAS</sequence>
<reference evidence="1 2" key="1">
    <citation type="submission" date="2020-11" db="EMBL/GenBank/DDBJ databases">
        <title>Enhanced detection system for hospital associated transmission using whole genome sequencing surveillance.</title>
        <authorList>
            <person name="Harrison L.H."/>
            <person name="Van Tyne D."/>
            <person name="Marsh J.W."/>
            <person name="Griffith M.P."/>
            <person name="Snyder D.J."/>
            <person name="Cooper V.S."/>
            <person name="Mustapha M."/>
        </authorList>
    </citation>
    <scope>NUCLEOTIDE SEQUENCE [LARGE SCALE GENOMIC DNA]</scope>
    <source>
        <strain evidence="1 2">PSA00705</strain>
    </source>
</reference>
<organism evidence="1 2">
    <name type="scientific">Pseudomonas nitroreducens</name>
    <dbReference type="NCBI Taxonomy" id="46680"/>
    <lineage>
        <taxon>Bacteria</taxon>
        <taxon>Pseudomonadati</taxon>
        <taxon>Pseudomonadota</taxon>
        <taxon>Gammaproteobacteria</taxon>
        <taxon>Pseudomonadales</taxon>
        <taxon>Pseudomonadaceae</taxon>
        <taxon>Pseudomonas</taxon>
    </lineage>
</organism>
<dbReference type="Proteomes" id="UP000608450">
    <property type="component" value="Unassembled WGS sequence"/>
</dbReference>
<dbReference type="RefSeq" id="WP_170859064.1">
    <property type="nucleotide sequence ID" value="NZ_CAMIIC010000003.1"/>
</dbReference>
<proteinExistence type="predicted"/>
<evidence type="ECO:0000313" key="1">
    <source>
        <dbReference type="EMBL" id="MBG6286304.1"/>
    </source>
</evidence>
<comment type="caution">
    <text evidence="1">The sequence shown here is derived from an EMBL/GenBank/DDBJ whole genome shotgun (WGS) entry which is preliminary data.</text>
</comment>
<name>A0ABS0KEK2_PSENT</name>
<protein>
    <submittedName>
        <fullName evidence="1">Uncharacterized protein</fullName>
    </submittedName>
</protein>
<gene>
    <name evidence="1" type="ORF">I5I61_02495</name>
</gene>
<keyword evidence="2" id="KW-1185">Reference proteome</keyword>
<dbReference type="EMBL" id="JADTFC010000003">
    <property type="protein sequence ID" value="MBG6286304.1"/>
    <property type="molecule type" value="Genomic_DNA"/>
</dbReference>
<evidence type="ECO:0000313" key="2">
    <source>
        <dbReference type="Proteomes" id="UP000608450"/>
    </source>
</evidence>
<accession>A0ABS0KEK2</accession>